<evidence type="ECO:0000313" key="1">
    <source>
        <dbReference type="EMBL" id="KAE8366262.1"/>
    </source>
</evidence>
<dbReference type="PANTHER" id="PTHR46513">
    <property type="entry name" value="VITELLOGENIN RECEPTOR-LIKE PROTEIN-RELATED-RELATED"/>
    <property type="match status" value="1"/>
</dbReference>
<dbReference type="GeneID" id="43659936"/>
<accession>A0A5N7A8U9</accession>
<reference evidence="1 2" key="1">
    <citation type="submission" date="2019-04" db="EMBL/GenBank/DDBJ databases">
        <title>Friends and foes A comparative genomics studyof 23 Aspergillus species from section Flavi.</title>
        <authorList>
            <consortium name="DOE Joint Genome Institute"/>
            <person name="Kjaerbolling I."/>
            <person name="Vesth T."/>
            <person name="Frisvad J.C."/>
            <person name="Nybo J.L."/>
            <person name="Theobald S."/>
            <person name="Kildgaard S."/>
            <person name="Isbrandt T."/>
            <person name="Kuo A."/>
            <person name="Sato A."/>
            <person name="Lyhne E.K."/>
            <person name="Kogle M.E."/>
            <person name="Wiebenga A."/>
            <person name="Kun R.S."/>
            <person name="Lubbers R.J."/>
            <person name="Makela M.R."/>
            <person name="Barry K."/>
            <person name="Chovatia M."/>
            <person name="Clum A."/>
            <person name="Daum C."/>
            <person name="Haridas S."/>
            <person name="He G."/>
            <person name="LaButti K."/>
            <person name="Lipzen A."/>
            <person name="Mondo S."/>
            <person name="Riley R."/>
            <person name="Salamov A."/>
            <person name="Simmons B.A."/>
            <person name="Magnuson J.K."/>
            <person name="Henrissat B."/>
            <person name="Mortensen U.H."/>
            <person name="Larsen T.O."/>
            <person name="Devries R.P."/>
            <person name="Grigoriev I.V."/>
            <person name="Machida M."/>
            <person name="Baker S.E."/>
            <person name="Andersen M.R."/>
        </authorList>
    </citation>
    <scope>NUCLEOTIDE SEQUENCE [LARGE SCALE GENOMIC DNA]</scope>
    <source>
        <strain evidence="1 2">CBS 763.97</strain>
    </source>
</reference>
<evidence type="ECO:0008006" key="3">
    <source>
        <dbReference type="Google" id="ProtNLM"/>
    </source>
</evidence>
<dbReference type="EMBL" id="ML737616">
    <property type="protein sequence ID" value="KAE8366262.1"/>
    <property type="molecule type" value="Genomic_DNA"/>
</dbReference>
<evidence type="ECO:0000313" key="2">
    <source>
        <dbReference type="Proteomes" id="UP000326268"/>
    </source>
</evidence>
<sequence length="309" mass="33748">MNNYTAIFVLDIGLAATKPSFKGGQIQEFSCDGKIRRVLVGNQALPDGLAIDPDSKRMFWTCMGIPGKDDGAIYSANLDGHDIQTVVAPGVINTPKQLTLDPVARKLYFCDREGLRVCRCNFDGGDFTVLIQTGHYKDPQDGKDAEKWCVGIAVAPQLGKFYWTQKGSSKGGQGRIFCANIDTPYGQSPTSRGDVQCLLNNLPEPIDLEIDEASRTLYWTDRGELPIGNSLNSICLDRSGLPLPSDSSQGYNVLCRHLKEAIGLRLDVKNGHIYLTDLGGNIYRCNADGTGKRILHSDDLRAFTGISSL</sequence>
<dbReference type="AlphaFoldDB" id="A0A5N7A8U9"/>
<dbReference type="InterPro" id="IPR000033">
    <property type="entry name" value="LDLR_classB_rpt"/>
</dbReference>
<dbReference type="InterPro" id="IPR050778">
    <property type="entry name" value="Cueball_EGF_LRP_Nidogen"/>
</dbReference>
<proteinExistence type="predicted"/>
<dbReference type="InterPro" id="IPR011042">
    <property type="entry name" value="6-blade_b-propeller_TolB-like"/>
</dbReference>
<dbReference type="RefSeq" id="XP_031929343.1">
    <property type="nucleotide sequence ID" value="XM_032075490.1"/>
</dbReference>
<organism evidence="1 2">
    <name type="scientific">Aspergillus caelatus</name>
    <dbReference type="NCBI Taxonomy" id="61420"/>
    <lineage>
        <taxon>Eukaryota</taxon>
        <taxon>Fungi</taxon>
        <taxon>Dikarya</taxon>
        <taxon>Ascomycota</taxon>
        <taxon>Pezizomycotina</taxon>
        <taxon>Eurotiomycetes</taxon>
        <taxon>Eurotiomycetidae</taxon>
        <taxon>Eurotiales</taxon>
        <taxon>Aspergillaceae</taxon>
        <taxon>Aspergillus</taxon>
        <taxon>Aspergillus subgen. Circumdati</taxon>
    </lineage>
</organism>
<dbReference type="SUPFAM" id="SSF63825">
    <property type="entry name" value="YWTD domain"/>
    <property type="match status" value="1"/>
</dbReference>
<keyword evidence="2" id="KW-1185">Reference proteome</keyword>
<dbReference type="Gene3D" id="2.120.10.30">
    <property type="entry name" value="TolB, C-terminal domain"/>
    <property type="match status" value="2"/>
</dbReference>
<dbReference type="Proteomes" id="UP000326268">
    <property type="component" value="Unassembled WGS sequence"/>
</dbReference>
<gene>
    <name evidence="1" type="ORF">BDV27DRAFT_171022</name>
</gene>
<dbReference type="OrthoDB" id="5958943at2759"/>
<dbReference type="PANTHER" id="PTHR46513:SF13">
    <property type="entry name" value="EGF-LIKE DOMAIN-CONTAINING PROTEIN"/>
    <property type="match status" value="1"/>
</dbReference>
<dbReference type="SMART" id="SM00135">
    <property type="entry name" value="LY"/>
    <property type="match status" value="5"/>
</dbReference>
<name>A0A5N7A8U9_9EURO</name>
<protein>
    <recommendedName>
        <fullName evidence="3">YWTD domain-containing protein</fullName>
    </recommendedName>
</protein>